<dbReference type="Proteomes" id="UP000009234">
    <property type="component" value="Chromosome"/>
</dbReference>
<dbReference type="HOGENOM" id="CLU_1508294_0_0_9"/>
<evidence type="ECO:0000313" key="3">
    <source>
        <dbReference type="EMBL" id="AEG61419.1"/>
    </source>
</evidence>
<dbReference type="InterPro" id="IPR001763">
    <property type="entry name" value="Rhodanese-like_dom"/>
</dbReference>
<dbReference type="OrthoDB" id="9800872at2"/>
<reference evidence="3 4" key="2">
    <citation type="journal article" date="2012" name="Stand. Genomic Sci.">
        <title>Complete genome sequence of the sulfate-reducing firmicute Desulfotomaculum ruminis type strain (DL(T)).</title>
        <authorList>
            <person name="Spring S."/>
            <person name="Visser M."/>
            <person name="Lu M."/>
            <person name="Copeland A."/>
            <person name="Lapidus A."/>
            <person name="Lucas S."/>
            <person name="Cheng J.F."/>
            <person name="Han C."/>
            <person name="Tapia R."/>
            <person name="Goodwin L.A."/>
            <person name="Pitluck S."/>
            <person name="Ivanova N."/>
            <person name="Land M."/>
            <person name="Hauser L."/>
            <person name="Larimer F."/>
            <person name="Rohde M."/>
            <person name="Goker M."/>
            <person name="Detter J.C."/>
            <person name="Kyrpides N.C."/>
            <person name="Woyke T."/>
            <person name="Schaap P.J."/>
            <person name="Plugge C.M."/>
            <person name="Muyzer G."/>
            <person name="Kuever J."/>
            <person name="Pereira I.A."/>
            <person name="Parshina S.N."/>
            <person name="Bernier-Latmani R."/>
            <person name="Stams A.J."/>
            <person name="Klenk H.P."/>
        </authorList>
    </citation>
    <scope>NUCLEOTIDE SEQUENCE [LARGE SCALE GENOMIC DNA]</scope>
    <source>
        <strain evidence="4">ATCC 23193 / DSM 2154 / NCIB 8452 / DL</strain>
    </source>
</reference>
<feature type="domain" description="Rhodanese" evidence="2">
    <location>
        <begin position="74"/>
        <end position="162"/>
    </location>
</feature>
<dbReference type="eggNOG" id="COG0607">
    <property type="taxonomic scope" value="Bacteria"/>
</dbReference>
<dbReference type="PANTHER" id="PTHR43031:SF1">
    <property type="entry name" value="PYRIDINE NUCLEOTIDE-DISULPHIDE OXIDOREDUCTASE"/>
    <property type="match status" value="1"/>
</dbReference>
<dbReference type="Gene3D" id="3.40.250.10">
    <property type="entry name" value="Rhodanese-like domain"/>
    <property type="match status" value="1"/>
</dbReference>
<organism evidence="3 4">
    <name type="scientific">Desulforamulus ruminis (strain ATCC 23193 / DSM 2154 / NCIMB 8452 / DL)</name>
    <name type="common">Desulfotomaculum ruminis</name>
    <dbReference type="NCBI Taxonomy" id="696281"/>
    <lineage>
        <taxon>Bacteria</taxon>
        <taxon>Bacillati</taxon>
        <taxon>Bacillota</taxon>
        <taxon>Clostridia</taxon>
        <taxon>Eubacteriales</taxon>
        <taxon>Peptococcaceae</taxon>
        <taxon>Desulforamulus</taxon>
    </lineage>
</organism>
<dbReference type="PROSITE" id="PS50206">
    <property type="entry name" value="RHODANESE_3"/>
    <property type="match status" value="1"/>
</dbReference>
<dbReference type="InterPro" id="IPR036873">
    <property type="entry name" value="Rhodanese-like_dom_sf"/>
</dbReference>
<dbReference type="STRING" id="696281.Desru_3212"/>
<keyword evidence="1" id="KW-0732">Signal</keyword>
<dbReference type="SUPFAM" id="SSF52821">
    <property type="entry name" value="Rhodanese/Cell cycle control phosphatase"/>
    <property type="match status" value="1"/>
</dbReference>
<feature type="signal peptide" evidence="1">
    <location>
        <begin position="1"/>
        <end position="23"/>
    </location>
</feature>
<evidence type="ECO:0000313" key="4">
    <source>
        <dbReference type="Proteomes" id="UP000009234"/>
    </source>
</evidence>
<dbReference type="SMART" id="SM00450">
    <property type="entry name" value="RHOD"/>
    <property type="match status" value="1"/>
</dbReference>
<dbReference type="AlphaFoldDB" id="F6DVF9"/>
<dbReference type="RefSeq" id="WP_013843167.1">
    <property type="nucleotide sequence ID" value="NC_015589.1"/>
</dbReference>
<name>F6DVF9_DESRL</name>
<protein>
    <submittedName>
        <fullName evidence="3">Rhodanese domain protein</fullName>
    </submittedName>
</protein>
<dbReference type="CDD" id="cd00158">
    <property type="entry name" value="RHOD"/>
    <property type="match status" value="1"/>
</dbReference>
<accession>F6DVF9</accession>
<feature type="chain" id="PRO_5039469394" evidence="1">
    <location>
        <begin position="24"/>
        <end position="178"/>
    </location>
</feature>
<evidence type="ECO:0000256" key="1">
    <source>
        <dbReference type="SAM" id="SignalP"/>
    </source>
</evidence>
<dbReference type="KEGG" id="dru:Desru_3212"/>
<dbReference type="EMBL" id="CP002780">
    <property type="protein sequence ID" value="AEG61419.1"/>
    <property type="molecule type" value="Genomic_DNA"/>
</dbReference>
<dbReference type="InterPro" id="IPR050229">
    <property type="entry name" value="GlpE_sulfurtransferase"/>
</dbReference>
<proteinExistence type="predicted"/>
<reference evidence="4" key="1">
    <citation type="submission" date="2011-05" db="EMBL/GenBank/DDBJ databases">
        <title>Complete sequence of Desulfotomaculum ruminis DSM 2154.</title>
        <authorList>
            <person name="Lucas S."/>
            <person name="Copeland A."/>
            <person name="Lapidus A."/>
            <person name="Cheng J.-F."/>
            <person name="Goodwin L."/>
            <person name="Pitluck S."/>
            <person name="Lu M."/>
            <person name="Detter J.C."/>
            <person name="Han C."/>
            <person name="Tapia R."/>
            <person name="Land M."/>
            <person name="Hauser L."/>
            <person name="Kyrpides N."/>
            <person name="Ivanova N."/>
            <person name="Mikhailova N."/>
            <person name="Pagani I."/>
            <person name="Stams A.J.M."/>
            <person name="Plugge C.M."/>
            <person name="Muyzer G."/>
            <person name="Kuever J."/>
            <person name="Parshina S.N."/>
            <person name="Ivanova A.E."/>
            <person name="Nazina T.N."/>
            <person name="Brambilla E."/>
            <person name="Spring S."/>
            <person name="Klenk H.-P."/>
            <person name="Woyke T."/>
        </authorList>
    </citation>
    <scope>NUCLEOTIDE SEQUENCE [LARGE SCALE GENOMIC DNA]</scope>
    <source>
        <strain evidence="4">ATCC 23193 / DSM 2154 / NCIB 8452 / DL</strain>
    </source>
</reference>
<sequence length="178" mass="20170">MKRYMSILFLLTIFLLSPSESFSNEKNIIPVEYNRDISPNSIVKYNIEKYLFGIVNREDYSISSLTLANMILEDSHNIYILDIRKKEDYIKGYIPGAVNCWHHNICQFIPSIPKDKKIIVYCYLGQSSGQIVGVLRTAGYNAFSLQGGWNNGWLEFAKTDEDASCGCSPAPKPSSSIH</sequence>
<dbReference type="Pfam" id="PF00581">
    <property type="entry name" value="Rhodanese"/>
    <property type="match status" value="1"/>
</dbReference>
<keyword evidence="4" id="KW-1185">Reference proteome</keyword>
<evidence type="ECO:0000259" key="2">
    <source>
        <dbReference type="PROSITE" id="PS50206"/>
    </source>
</evidence>
<dbReference type="PANTHER" id="PTHR43031">
    <property type="entry name" value="FAD-DEPENDENT OXIDOREDUCTASE"/>
    <property type="match status" value="1"/>
</dbReference>
<gene>
    <name evidence="3" type="ordered locus">Desru_3212</name>
</gene>